<reference evidence="1 2" key="1">
    <citation type="journal article" date="2007" name="Nat. Biotechnol.">
        <title>Genome sequence of the lignocellulose-bioconverting and xylose-fermenting yeast Pichia stipitis.</title>
        <authorList>
            <person name="Jeffries T.W."/>
            <person name="Grigoriev I.V."/>
            <person name="Grimwood J."/>
            <person name="Laplaza J.M."/>
            <person name="Aerts A."/>
            <person name="Salamov A."/>
            <person name="Schmutz J."/>
            <person name="Lindquist E."/>
            <person name="Dehal P."/>
            <person name="Shapiro H."/>
            <person name="Jin Y.S."/>
            <person name="Passoth V."/>
            <person name="Richardson P.M."/>
        </authorList>
    </citation>
    <scope>NUCLEOTIDE SEQUENCE [LARGE SCALE GENOMIC DNA]</scope>
    <source>
        <strain evidence="2">ATCC 58785 / CBS 6054 / NBRC 10063 / NRRL Y-11545</strain>
    </source>
</reference>
<dbReference type="HOGENOM" id="CLU_1396828_0_0_1"/>
<dbReference type="EMBL" id="AAVQ01000002">
    <property type="protein sequence ID" value="EAZ62750.2"/>
    <property type="molecule type" value="Genomic_DNA"/>
</dbReference>
<dbReference type="GeneID" id="4851586"/>
<keyword evidence="2" id="KW-1185">Reference proteome</keyword>
<dbReference type="RefSeq" id="XP_001386773.2">
    <property type="nucleotide sequence ID" value="XM_001386736.1"/>
</dbReference>
<evidence type="ECO:0000313" key="1">
    <source>
        <dbReference type="EMBL" id="EAZ62750.2"/>
    </source>
</evidence>
<dbReference type="Proteomes" id="UP000002258">
    <property type="component" value="Chromosome 1"/>
</dbReference>
<sequence length="195" mass="21636">MAAVSGFQTATTRRMSLENFLDFGPLCTSQKYMECHLRAQENFQQCGPKDRSCSCYYVEVVYKECIKLCPTYHHETFYRLRSLCSDVPSVKFPSKEKSQGEEPASCSFNNTKYMPSSGATETAPTPGGSGNATLTGWNGAASVSIRDNCNLQHQKKIPDIPKGADWAQISRSTSTLYMRFGPVLVASLALTMWLL</sequence>
<accession>A3GH37</accession>
<evidence type="ECO:0000313" key="2">
    <source>
        <dbReference type="Proteomes" id="UP000002258"/>
    </source>
</evidence>
<protein>
    <submittedName>
        <fullName evidence="1">Uncharacterized protein</fullName>
    </submittedName>
</protein>
<name>A3GH37_PICST</name>
<proteinExistence type="predicted"/>
<gene>
    <name evidence="1" type="ORF">PICST_28839</name>
</gene>
<organism evidence="1 2">
    <name type="scientific">Scheffersomyces stipitis (strain ATCC 58785 / CBS 6054 / NBRC 10063 / NRRL Y-11545)</name>
    <name type="common">Yeast</name>
    <name type="synonym">Pichia stipitis</name>
    <dbReference type="NCBI Taxonomy" id="322104"/>
    <lineage>
        <taxon>Eukaryota</taxon>
        <taxon>Fungi</taxon>
        <taxon>Dikarya</taxon>
        <taxon>Ascomycota</taxon>
        <taxon>Saccharomycotina</taxon>
        <taxon>Pichiomycetes</taxon>
        <taxon>Debaryomycetaceae</taxon>
        <taxon>Scheffersomyces</taxon>
    </lineage>
</organism>
<dbReference type="InParanoid" id="A3GH37"/>
<dbReference type="KEGG" id="pic:PICST_28839"/>
<comment type="caution">
    <text evidence="1">The sequence shown here is derived from an EMBL/GenBank/DDBJ whole genome shotgun (WGS) entry which is preliminary data.</text>
</comment>
<dbReference type="AlphaFoldDB" id="A3GH37"/>